<accession>A0A1S2VR45</accession>
<reference evidence="3 4" key="1">
    <citation type="submission" date="2016-10" db="EMBL/GenBank/DDBJ databases">
        <title>Arsenicibacter rosenii gen. nov., sp. nov., an efficient arsenic-methylating bacterium isolated from an arsenic-contaminated paddy soil.</title>
        <authorList>
            <person name="Huang K."/>
        </authorList>
    </citation>
    <scope>NUCLEOTIDE SEQUENCE [LARGE SCALE GENOMIC DNA]</scope>
    <source>
        <strain evidence="3 4">SM-1</strain>
    </source>
</reference>
<evidence type="ECO:0000313" key="3">
    <source>
        <dbReference type="EMBL" id="OIN61249.1"/>
    </source>
</evidence>
<comment type="caution">
    <text evidence="3">The sequence shown here is derived from an EMBL/GenBank/DDBJ whole genome shotgun (WGS) entry which is preliminary data.</text>
</comment>
<feature type="signal peptide" evidence="1">
    <location>
        <begin position="1"/>
        <end position="19"/>
    </location>
</feature>
<dbReference type="OrthoDB" id="920124at2"/>
<dbReference type="RefSeq" id="WP_071501753.1">
    <property type="nucleotide sequence ID" value="NZ_MORL01000001.1"/>
</dbReference>
<dbReference type="EMBL" id="MORL01000001">
    <property type="protein sequence ID" value="OIN61249.1"/>
    <property type="molecule type" value="Genomic_DNA"/>
</dbReference>
<dbReference type="Proteomes" id="UP000181790">
    <property type="component" value="Unassembled WGS sequence"/>
</dbReference>
<evidence type="ECO:0000256" key="1">
    <source>
        <dbReference type="SAM" id="SignalP"/>
    </source>
</evidence>
<feature type="domain" description="Secretion system C-terminal sorting" evidence="2">
    <location>
        <begin position="474"/>
        <end position="551"/>
    </location>
</feature>
<feature type="chain" id="PRO_5010229874" description="Secretion system C-terminal sorting domain-containing protein" evidence="1">
    <location>
        <begin position="20"/>
        <end position="554"/>
    </location>
</feature>
<dbReference type="AlphaFoldDB" id="A0A1S2VR45"/>
<protein>
    <recommendedName>
        <fullName evidence="2">Secretion system C-terminal sorting domain-containing protein</fullName>
    </recommendedName>
</protein>
<gene>
    <name evidence="3" type="ORF">BLX24_00770</name>
</gene>
<dbReference type="Pfam" id="PF18962">
    <property type="entry name" value="Por_Secre_tail"/>
    <property type="match status" value="1"/>
</dbReference>
<evidence type="ECO:0000259" key="2">
    <source>
        <dbReference type="Pfam" id="PF18962"/>
    </source>
</evidence>
<keyword evidence="4" id="KW-1185">Reference proteome</keyword>
<evidence type="ECO:0000313" key="4">
    <source>
        <dbReference type="Proteomes" id="UP000181790"/>
    </source>
</evidence>
<proteinExistence type="predicted"/>
<dbReference type="NCBIfam" id="TIGR04183">
    <property type="entry name" value="Por_Secre_tail"/>
    <property type="match status" value="1"/>
</dbReference>
<organism evidence="3 4">
    <name type="scientific">Arsenicibacter rosenii</name>
    <dbReference type="NCBI Taxonomy" id="1750698"/>
    <lineage>
        <taxon>Bacteria</taxon>
        <taxon>Pseudomonadati</taxon>
        <taxon>Bacteroidota</taxon>
        <taxon>Cytophagia</taxon>
        <taxon>Cytophagales</taxon>
        <taxon>Spirosomataceae</taxon>
        <taxon>Arsenicibacter</taxon>
    </lineage>
</organism>
<sequence>MKNRFLSLLYLLFPATAIAQIQCADPLSFTPVSQTNRINWESFPDFTLPFTIVYGGPRFSAVQGQPLKHGFSHIVYVRDSEFGTFVKPTQRALEWSGFAFGLNQPWETAESPWNNNLTAYRTKWDQWLTAVSGGLTNSQGKFNLQSSLLMVDVERVQETDARILALKTDATTPAAYRQLSDAAFLDRYKKDMTALYGESLRYIRNRADLSQIPMSTYSDVPVRNTYLNVVGNTWADWTTNANRVHFLTKDTTNTAKVGGPLYEQLDYLAPSGYYYYDYTSALAPDYLAYLLFQVEVNRAWSTKPVIPFVWMRYHDCCGNFPNFIQPFMAEATAIFPFFSGAKGLWLWEIPAFEQTRQDTYAAYEHFIHGLYRLSRFADMFQGNYELVIATPARDLMDSRKPVWRGVVKGDKILIAAQNPYAADGQATTLTVTYKNWSRNITLTGRQVYLCQFDMSVITGTEDPAPGNASSAITLYPNPATDQVTLTWPAQLNNSADISVLTVAGQVVKQRTVVSKNPVGGNHQTTIPVADLPSGLYLVRFQAGNQQVVKHIFKE</sequence>
<keyword evidence="1" id="KW-0732">Signal</keyword>
<dbReference type="InterPro" id="IPR026444">
    <property type="entry name" value="Secre_tail"/>
</dbReference>
<name>A0A1S2VR45_9BACT</name>